<dbReference type="PROSITE" id="PS00870">
    <property type="entry name" value="CLPAB_1"/>
    <property type="match status" value="1"/>
</dbReference>
<protein>
    <submittedName>
        <fullName evidence="8">ATP-dependent Clp protease ATP-binding subunit ClpA</fullName>
    </submittedName>
</protein>
<evidence type="ECO:0000256" key="5">
    <source>
        <dbReference type="ARBA" id="ARBA00023186"/>
    </source>
</evidence>
<keyword evidence="8" id="KW-0645">Protease</keyword>
<gene>
    <name evidence="8" type="ORF">sL5_04240</name>
</gene>
<dbReference type="InterPro" id="IPR001270">
    <property type="entry name" value="ClpA/B"/>
</dbReference>
<dbReference type="CDD" id="cd19499">
    <property type="entry name" value="RecA-like_ClpB_Hsp104-like"/>
    <property type="match status" value="1"/>
</dbReference>
<evidence type="ECO:0000313" key="8">
    <source>
        <dbReference type="EMBL" id="GHM59431.1"/>
    </source>
</evidence>
<organism evidence="8 9">
    <name type="scientific">Candidatus Mesenet longicola</name>
    <dbReference type="NCBI Taxonomy" id="1892558"/>
    <lineage>
        <taxon>Bacteria</taxon>
        <taxon>Pseudomonadati</taxon>
        <taxon>Pseudomonadota</taxon>
        <taxon>Alphaproteobacteria</taxon>
        <taxon>Rickettsiales</taxon>
        <taxon>Anaplasmataceae</taxon>
        <taxon>Candidatus Mesenet</taxon>
    </lineage>
</organism>
<dbReference type="Pfam" id="PF00004">
    <property type="entry name" value="AAA"/>
    <property type="match status" value="1"/>
</dbReference>
<dbReference type="InterPro" id="IPR003959">
    <property type="entry name" value="ATPase_AAA_core"/>
</dbReference>
<dbReference type="AlphaFoldDB" id="A0A8J3HXM7"/>
<keyword evidence="2" id="KW-0677">Repeat</keyword>
<comment type="similarity">
    <text evidence="1">Belongs to the ClpA/ClpB family.</text>
</comment>
<dbReference type="PANTHER" id="PTHR11638">
    <property type="entry name" value="ATP-DEPENDENT CLP PROTEASE"/>
    <property type="match status" value="1"/>
</dbReference>
<dbReference type="InterPro" id="IPR041546">
    <property type="entry name" value="ClpA/ClpB_AAA_lid"/>
</dbReference>
<dbReference type="Gene3D" id="3.40.50.300">
    <property type="entry name" value="P-loop containing nucleotide triphosphate hydrolases"/>
    <property type="match status" value="2"/>
</dbReference>
<dbReference type="SUPFAM" id="SSF81923">
    <property type="entry name" value="Double Clp-N motif"/>
    <property type="match status" value="1"/>
</dbReference>
<dbReference type="SMART" id="SM01086">
    <property type="entry name" value="ClpB_D2-small"/>
    <property type="match status" value="1"/>
</dbReference>
<evidence type="ECO:0000313" key="9">
    <source>
        <dbReference type="Proteomes" id="UP000637906"/>
    </source>
</evidence>
<dbReference type="Pfam" id="PF10431">
    <property type="entry name" value="ClpB_D2-small"/>
    <property type="match status" value="1"/>
</dbReference>
<dbReference type="Pfam" id="PF07724">
    <property type="entry name" value="AAA_2"/>
    <property type="match status" value="1"/>
</dbReference>
<proteinExistence type="inferred from homology"/>
<keyword evidence="9" id="KW-1185">Reference proteome</keyword>
<dbReference type="GO" id="GO:0006508">
    <property type="term" value="P:proteolysis"/>
    <property type="evidence" value="ECO:0007669"/>
    <property type="project" value="UniProtKB-KW"/>
</dbReference>
<name>A0A8J3HXM7_9RICK</name>
<keyword evidence="4 8" id="KW-0067">ATP-binding</keyword>
<dbReference type="Pfam" id="PF17871">
    <property type="entry name" value="AAA_lid_9"/>
    <property type="match status" value="1"/>
</dbReference>
<dbReference type="Proteomes" id="UP000637906">
    <property type="component" value="Unassembled WGS sequence"/>
</dbReference>
<dbReference type="CDD" id="cd00009">
    <property type="entry name" value="AAA"/>
    <property type="match status" value="1"/>
</dbReference>
<dbReference type="Pfam" id="PF02861">
    <property type="entry name" value="Clp_N"/>
    <property type="match status" value="1"/>
</dbReference>
<feature type="domain" description="AAA+ ATPase" evidence="6">
    <location>
        <begin position="494"/>
        <end position="659"/>
    </location>
</feature>
<dbReference type="InterPro" id="IPR018368">
    <property type="entry name" value="ClpA/B_CS1"/>
</dbReference>
<evidence type="ECO:0000256" key="3">
    <source>
        <dbReference type="ARBA" id="ARBA00022741"/>
    </source>
</evidence>
<evidence type="ECO:0000256" key="1">
    <source>
        <dbReference type="ARBA" id="ARBA00008675"/>
    </source>
</evidence>
<dbReference type="PRINTS" id="PR00300">
    <property type="entry name" value="CLPPROTEASEA"/>
</dbReference>
<keyword evidence="3" id="KW-0547">Nucleotide-binding</keyword>
<feature type="domain" description="AAA+ ATPase" evidence="6">
    <location>
        <begin position="215"/>
        <end position="359"/>
    </location>
</feature>
<keyword evidence="8" id="KW-0378">Hydrolase</keyword>
<dbReference type="InterPro" id="IPR019489">
    <property type="entry name" value="Clp_ATPase_C"/>
</dbReference>
<accession>A0A8J3HXM7</accession>
<dbReference type="InterPro" id="IPR027417">
    <property type="entry name" value="P-loop_NTPase"/>
</dbReference>
<dbReference type="EMBL" id="BNGU01000013">
    <property type="protein sequence ID" value="GHM59431.1"/>
    <property type="molecule type" value="Genomic_DNA"/>
</dbReference>
<dbReference type="PANTHER" id="PTHR11638:SF111">
    <property type="entry name" value="ATP-DEPENDENT CLP PROTEASE ATP-BINDING SUBUNIT CLPA"/>
    <property type="match status" value="1"/>
</dbReference>
<dbReference type="Gene3D" id="1.10.8.60">
    <property type="match status" value="2"/>
</dbReference>
<sequence>MLFRSALVISKNLEFSLYRALTIAYDLKHQYAKLEHLLLALTEDIDVKKILYKCNVEVGELRNNIVNFLQHEDRVAIEYDLATIKPDFVFQRIIHRAIIHAHGLGRREVDGTNVLVEVLSECHLLRANFLREYDLDLSDVINTASSILHCNEESGVDYFDQKQSTTESDALLKDDESLQAYCVNLNYQAKDKKIDSVIGRTYELNRTIEILLRHKKSNPIYVGDPGVGKTAIVEGLVLKIIKGDVPDPLRFSTVYSLDIGCLLAGTRYRGDFEERVKSVIKAIEVRPNAILFIDEIHTIIGAGSTSGGFLDASNLLKPALARGTLRCIGATTYKEYNNSFEKDRALARRFQKIDIKASPILETIKILHGIKPHYEAYHGVYYTNQAIKLAAELSSRYISDRVLPDKAVDVIDEAGAYCKLLSTRRRMVTAKDIENVITKISGVPCNQLTFNDQKKIKSLEKKLKNLVFGQDEAIDCLINSIKIAKSGLGNENKPLASYLFAGPTGVGKTELAKQLAENTGMKFIRFDMSEYMEPHTVSRIIGSPPGYVGYDNGGLLTDAVAKNQHSVLLLDEIEKAHYSIYNILLQMMDYGCVTDTYGRKVNFCNVILIMTTNAGTFELSKNSVGFDRDKNFNIDSSKKAMERVFTPEFRNRLDAVVSFSHLKPEIITCIIDKFISQLKVQLMKKRIKCEIDDEARHYLAGIGYNEELGARPIERVITKEIKEQIADEILSGRLSKGKKLNIVMNDKQSAVAFKISD</sequence>
<dbReference type="GO" id="GO:0005737">
    <property type="term" value="C:cytoplasm"/>
    <property type="evidence" value="ECO:0007669"/>
    <property type="project" value="TreeGrafter"/>
</dbReference>
<evidence type="ECO:0000259" key="7">
    <source>
        <dbReference type="SMART" id="SM01086"/>
    </source>
</evidence>
<dbReference type="InterPro" id="IPR050130">
    <property type="entry name" value="ClpA_ClpB"/>
</dbReference>
<dbReference type="GO" id="GO:0005524">
    <property type="term" value="F:ATP binding"/>
    <property type="evidence" value="ECO:0007669"/>
    <property type="project" value="UniProtKB-KW"/>
</dbReference>
<reference evidence="8 9" key="1">
    <citation type="journal article" date="2021" name="Microb. Ecol.">
        <title>Candidatus Mesenet longicola: Novel Endosymbionts of Brontispa longissima that Induce Cytoplasmic Incompatibility.</title>
        <authorList>
            <person name="Takano S."/>
            <person name="Gotoh Y."/>
            <person name="Hayashi T."/>
        </authorList>
    </citation>
    <scope>NUCLEOTIDE SEQUENCE [LARGE SCALE GENOMIC DNA]</scope>
    <source>
        <strain evidence="8">L5</strain>
    </source>
</reference>
<dbReference type="Gene3D" id="1.10.1780.10">
    <property type="entry name" value="Clp, N-terminal domain"/>
    <property type="match status" value="1"/>
</dbReference>
<keyword evidence="5" id="KW-0143">Chaperone</keyword>
<feature type="domain" description="Clp ATPase C-terminal" evidence="7">
    <location>
        <begin position="662"/>
        <end position="753"/>
    </location>
</feature>
<evidence type="ECO:0000256" key="2">
    <source>
        <dbReference type="ARBA" id="ARBA00022737"/>
    </source>
</evidence>
<dbReference type="GO" id="GO:0034605">
    <property type="term" value="P:cellular response to heat"/>
    <property type="evidence" value="ECO:0007669"/>
    <property type="project" value="TreeGrafter"/>
</dbReference>
<evidence type="ECO:0000259" key="6">
    <source>
        <dbReference type="SMART" id="SM00382"/>
    </source>
</evidence>
<dbReference type="InterPro" id="IPR004176">
    <property type="entry name" value="Clp_R_N"/>
</dbReference>
<dbReference type="GO" id="GO:0008233">
    <property type="term" value="F:peptidase activity"/>
    <property type="evidence" value="ECO:0007669"/>
    <property type="project" value="UniProtKB-KW"/>
</dbReference>
<comment type="caution">
    <text evidence="8">The sequence shown here is derived from an EMBL/GenBank/DDBJ whole genome shotgun (WGS) entry which is preliminary data.</text>
</comment>
<dbReference type="InterPro" id="IPR036628">
    <property type="entry name" value="Clp_N_dom_sf"/>
</dbReference>
<dbReference type="GO" id="GO:0016887">
    <property type="term" value="F:ATP hydrolysis activity"/>
    <property type="evidence" value="ECO:0007669"/>
    <property type="project" value="InterPro"/>
</dbReference>
<dbReference type="SUPFAM" id="SSF52540">
    <property type="entry name" value="P-loop containing nucleoside triphosphate hydrolases"/>
    <property type="match status" value="2"/>
</dbReference>
<dbReference type="InterPro" id="IPR003593">
    <property type="entry name" value="AAA+_ATPase"/>
</dbReference>
<dbReference type="SMART" id="SM00382">
    <property type="entry name" value="AAA"/>
    <property type="match status" value="2"/>
</dbReference>
<evidence type="ECO:0000256" key="4">
    <source>
        <dbReference type="ARBA" id="ARBA00022840"/>
    </source>
</evidence>